<organism evidence="2 3">
    <name type="scientific">Trametes coccinea (strain BRFM310)</name>
    <name type="common">Pycnoporus coccineus</name>
    <dbReference type="NCBI Taxonomy" id="1353009"/>
    <lineage>
        <taxon>Eukaryota</taxon>
        <taxon>Fungi</taxon>
        <taxon>Dikarya</taxon>
        <taxon>Basidiomycota</taxon>
        <taxon>Agaricomycotina</taxon>
        <taxon>Agaricomycetes</taxon>
        <taxon>Polyporales</taxon>
        <taxon>Polyporaceae</taxon>
        <taxon>Trametes</taxon>
    </lineage>
</organism>
<dbReference type="EMBL" id="KZ084105">
    <property type="protein sequence ID" value="OSD02485.1"/>
    <property type="molecule type" value="Genomic_DNA"/>
</dbReference>
<feature type="region of interest" description="Disordered" evidence="1">
    <location>
        <begin position="465"/>
        <end position="534"/>
    </location>
</feature>
<evidence type="ECO:0000313" key="3">
    <source>
        <dbReference type="Proteomes" id="UP000193067"/>
    </source>
</evidence>
<gene>
    <name evidence="2" type="ORF">PYCCODRAFT_1435476</name>
</gene>
<feature type="compositionally biased region" description="Low complexity" evidence="1">
    <location>
        <begin position="310"/>
        <end position="320"/>
    </location>
</feature>
<name>A0A1Y2IN00_TRAC3</name>
<evidence type="ECO:0000313" key="2">
    <source>
        <dbReference type="EMBL" id="OSD02485.1"/>
    </source>
</evidence>
<protein>
    <submittedName>
        <fullName evidence="2">Uncharacterized protein</fullName>
    </submittedName>
</protein>
<dbReference type="AlphaFoldDB" id="A0A1Y2IN00"/>
<feature type="region of interest" description="Disordered" evidence="1">
    <location>
        <begin position="306"/>
        <end position="379"/>
    </location>
</feature>
<sequence length="553" mass="61139">MSTLSTPLQRSTAGQANCCVDHLFSWLRKRVDAQPTVYLRGVEAMDAMEIFEDLQRHAGVLEKSLRQIGRWLDAEVVVVVVAIIVAVHRQTLLLNGAHADAGVPFICKATTLDELLTCLRDVEMHWASAISWARTPEGEALLAEDESLTSKIRTAMSRSAKSTRPDLHGGEELSAWFQDVFADLSESHRELEDEVRESQDPGTSLKYWLRSLGLLIPRRSAFEESRLSPPYSVASESGSSTIIPDIRVWFPSTGGEPNDASSSSSSTALDDSPEPRIAFLKTKDDARLAASAVVLRHVDRDQAHDLRHYSTPSHPFSTSPTPSPDRTPEPPRHRSYGRRRALAEDDDDDEPPTPPKPRKRPRLARASHANQGRKEASRYHKAFTPVDAGNNSEPCLSSSSELQVVDRPGFRPNKAFTSSTATLRPPCLPRGSEDEVCLFTGKHLEEAPAQMITEEQSGPHEYDDASIAELPAGGDEPAVEEDEDMSSYETADDGDWQIETGHDSQVDSHPVLEHASARASTPPPSTTHRMKGKAVNSRRCWDGIMRFVHHIFT</sequence>
<feature type="compositionally biased region" description="Acidic residues" evidence="1">
    <location>
        <begin position="477"/>
        <end position="496"/>
    </location>
</feature>
<feature type="compositionally biased region" description="Basic residues" evidence="1">
    <location>
        <begin position="356"/>
        <end position="365"/>
    </location>
</feature>
<feature type="compositionally biased region" description="Polar residues" evidence="1">
    <location>
        <begin position="389"/>
        <end position="402"/>
    </location>
</feature>
<feature type="region of interest" description="Disordered" evidence="1">
    <location>
        <begin position="248"/>
        <end position="273"/>
    </location>
</feature>
<feature type="compositionally biased region" description="Basic and acidic residues" evidence="1">
    <location>
        <begin position="500"/>
        <end position="516"/>
    </location>
</feature>
<keyword evidence="3" id="KW-1185">Reference proteome</keyword>
<dbReference type="OrthoDB" id="2758247at2759"/>
<reference evidence="2 3" key="1">
    <citation type="journal article" date="2015" name="Biotechnol. Biofuels">
        <title>Enhanced degradation of softwood versus hardwood by the white-rot fungus Pycnoporus coccineus.</title>
        <authorList>
            <person name="Couturier M."/>
            <person name="Navarro D."/>
            <person name="Chevret D."/>
            <person name="Henrissat B."/>
            <person name="Piumi F."/>
            <person name="Ruiz-Duenas F.J."/>
            <person name="Martinez A.T."/>
            <person name="Grigoriev I.V."/>
            <person name="Riley R."/>
            <person name="Lipzen A."/>
            <person name="Berrin J.G."/>
            <person name="Master E.R."/>
            <person name="Rosso M.N."/>
        </authorList>
    </citation>
    <scope>NUCLEOTIDE SEQUENCE [LARGE SCALE GENOMIC DNA]</scope>
    <source>
        <strain evidence="2 3">BRFM310</strain>
    </source>
</reference>
<proteinExistence type="predicted"/>
<dbReference type="Proteomes" id="UP000193067">
    <property type="component" value="Unassembled WGS sequence"/>
</dbReference>
<accession>A0A1Y2IN00</accession>
<evidence type="ECO:0000256" key="1">
    <source>
        <dbReference type="SAM" id="MobiDB-lite"/>
    </source>
</evidence>
<feature type="region of interest" description="Disordered" evidence="1">
    <location>
        <begin position="384"/>
        <end position="403"/>
    </location>
</feature>